<sequence>MTENAYLVGLRLAGKKVVVVGGGTVAQRRLPLLIANEADVHVIARAATPAVEAMTGITLQLRDFRDGDLDGAWYAIAATDDPDVNAAVVAEAERRRIFCVRADVARDGTAVTPASFEYEGLAVGVLASGEHRRSAAIRSAIHEALQQGLIAADTSETMRAGVALVGGGPGDPELITVRGRRLLSQADVVVADRLAPPELLAELAPHVEVIDAAKIPYGRAMAQDAINEVLVDRARAGKFVVRLKGGDPFVFARGYEEVLACAEAGIPVTVVPGVTSAIGVPALAGVPVTHRHVTHEFVVVSGHVAPDHPESLVNWDALAALSGTIVLLMAVERIELFAKALLDGGRPADTPVLVVQHGTTSAQRSLRATLADAPQRIREEGIRPPAIIVIGPVAAFGG</sequence>
<keyword evidence="9" id="KW-1185">Reference proteome</keyword>
<evidence type="ECO:0000256" key="2">
    <source>
        <dbReference type="ARBA" id="ARBA00022603"/>
    </source>
</evidence>
<dbReference type="InterPro" id="IPR035996">
    <property type="entry name" value="4pyrrol_Methylase_sf"/>
</dbReference>
<reference evidence="8" key="2">
    <citation type="journal article" date="2022" name="BMC Genomics">
        <title>Comparative genome analysis of mycobacteria focusing on tRNA and non-coding RNA.</title>
        <authorList>
            <person name="Behra P.R.K."/>
            <person name="Pettersson B.M.F."/>
            <person name="Ramesh M."/>
            <person name="Das S."/>
            <person name="Dasgupta S."/>
            <person name="Kirsebom L.A."/>
        </authorList>
    </citation>
    <scope>NUCLEOTIDE SEQUENCE</scope>
    <source>
        <strain evidence="8">DSM 44615</strain>
    </source>
</reference>
<feature type="domain" description="Tetrapyrrole methylase" evidence="7">
    <location>
        <begin position="162"/>
        <end position="373"/>
    </location>
</feature>
<dbReference type="EC" id="2.1.1.107" evidence="1"/>
<dbReference type="Pfam" id="PF13241">
    <property type="entry name" value="NAD_binding_7"/>
    <property type="match status" value="1"/>
</dbReference>
<evidence type="ECO:0000313" key="8">
    <source>
        <dbReference type="EMBL" id="MCV7172952.1"/>
    </source>
</evidence>
<feature type="active site" description="Proton acceptor" evidence="6">
    <location>
        <position position="192"/>
    </location>
</feature>
<keyword evidence="5" id="KW-0627">Porphyrin biosynthesis</keyword>
<dbReference type="RefSeq" id="WP_264015110.1">
    <property type="nucleotide sequence ID" value="NZ_JACKSJ010000219.1"/>
</dbReference>
<keyword evidence="4" id="KW-0949">S-adenosyl-L-methionine</keyword>
<dbReference type="CDD" id="cd11642">
    <property type="entry name" value="SUMT"/>
    <property type="match status" value="1"/>
</dbReference>
<evidence type="ECO:0000256" key="3">
    <source>
        <dbReference type="ARBA" id="ARBA00022679"/>
    </source>
</evidence>
<dbReference type="Gene3D" id="3.40.50.720">
    <property type="entry name" value="NAD(P)-binding Rossmann-like Domain"/>
    <property type="match status" value="1"/>
</dbReference>
<reference evidence="8" key="1">
    <citation type="submission" date="2020-07" db="EMBL/GenBank/DDBJ databases">
        <authorList>
            <person name="Pettersson B.M.F."/>
            <person name="Behra P.R.K."/>
            <person name="Ramesh M."/>
            <person name="Das S."/>
            <person name="Dasgupta S."/>
            <person name="Kirsebom L.A."/>
        </authorList>
    </citation>
    <scope>NUCLEOTIDE SEQUENCE</scope>
    <source>
        <strain evidence="8">DSM 44615</strain>
    </source>
</reference>
<protein>
    <recommendedName>
        <fullName evidence="1">uroporphyrinogen-III C-methyltransferase</fullName>
        <ecNumber evidence="1">2.1.1.107</ecNumber>
    </recommendedName>
</protein>
<dbReference type="Proteomes" id="UP001140293">
    <property type="component" value="Unassembled WGS sequence"/>
</dbReference>
<dbReference type="InterPro" id="IPR006366">
    <property type="entry name" value="CobA/CysG_C"/>
</dbReference>
<evidence type="ECO:0000256" key="6">
    <source>
        <dbReference type="PIRSR" id="PIRSR036426-1"/>
    </source>
</evidence>
<dbReference type="GO" id="GO:0051266">
    <property type="term" value="F:sirohydrochlorin ferrochelatase activity"/>
    <property type="evidence" value="ECO:0007669"/>
    <property type="project" value="InterPro"/>
</dbReference>
<dbReference type="InterPro" id="IPR014777">
    <property type="entry name" value="4pyrrole_Mease_sub1"/>
</dbReference>
<dbReference type="FunFam" id="3.40.1010.10:FF:000003">
    <property type="entry name" value="Putative Uroporphyrinogen-III C-methyltransferase"/>
    <property type="match status" value="1"/>
</dbReference>
<dbReference type="SUPFAM" id="SSF51735">
    <property type="entry name" value="NAD(P)-binding Rossmann-fold domains"/>
    <property type="match status" value="1"/>
</dbReference>
<keyword evidence="3 8" id="KW-0808">Transferase</keyword>
<dbReference type="NCBIfam" id="TIGR01469">
    <property type="entry name" value="cobA_cysG_Cterm"/>
    <property type="match status" value="1"/>
</dbReference>
<dbReference type="InterPro" id="IPR050161">
    <property type="entry name" value="Siro_Cobalamin_biosynth"/>
</dbReference>
<name>A0A9X3BZK8_9MYCO</name>
<organism evidence="8 9">
    <name type="scientific">[Mycobacterium] manitobense</name>
    <dbReference type="NCBI Taxonomy" id="190147"/>
    <lineage>
        <taxon>Bacteria</taxon>
        <taxon>Bacillati</taxon>
        <taxon>Actinomycetota</taxon>
        <taxon>Actinomycetes</taxon>
        <taxon>Mycobacteriales</taxon>
        <taxon>Mycobacteriaceae</taxon>
        <taxon>Mycolicibacterium</taxon>
    </lineage>
</organism>
<evidence type="ECO:0000256" key="5">
    <source>
        <dbReference type="ARBA" id="ARBA00023244"/>
    </source>
</evidence>
<proteinExistence type="predicted"/>
<dbReference type="Pfam" id="PF00590">
    <property type="entry name" value="TP_methylase"/>
    <property type="match status" value="1"/>
</dbReference>
<dbReference type="GO" id="GO:0004851">
    <property type="term" value="F:uroporphyrin-III C-methyltransferase activity"/>
    <property type="evidence" value="ECO:0007669"/>
    <property type="project" value="UniProtKB-EC"/>
</dbReference>
<dbReference type="SUPFAM" id="SSF53790">
    <property type="entry name" value="Tetrapyrrole methylase"/>
    <property type="match status" value="1"/>
</dbReference>
<dbReference type="GO" id="GO:0043115">
    <property type="term" value="F:precorrin-2 dehydrogenase activity"/>
    <property type="evidence" value="ECO:0007669"/>
    <property type="project" value="InterPro"/>
</dbReference>
<dbReference type="NCBIfam" id="NF004790">
    <property type="entry name" value="PRK06136.1"/>
    <property type="match status" value="1"/>
</dbReference>
<dbReference type="GO" id="GO:0051287">
    <property type="term" value="F:NAD binding"/>
    <property type="evidence" value="ECO:0007669"/>
    <property type="project" value="InterPro"/>
</dbReference>
<dbReference type="EMBL" id="JACKSJ010000219">
    <property type="protein sequence ID" value="MCV7172952.1"/>
    <property type="molecule type" value="Genomic_DNA"/>
</dbReference>
<dbReference type="PANTHER" id="PTHR45790">
    <property type="entry name" value="SIROHEME SYNTHASE-RELATED"/>
    <property type="match status" value="1"/>
</dbReference>
<accession>A0A9X3BZK8</accession>
<evidence type="ECO:0000256" key="1">
    <source>
        <dbReference type="ARBA" id="ARBA00012162"/>
    </source>
</evidence>
<dbReference type="GO" id="GO:0032259">
    <property type="term" value="P:methylation"/>
    <property type="evidence" value="ECO:0007669"/>
    <property type="project" value="UniProtKB-KW"/>
</dbReference>
<evidence type="ECO:0000313" key="9">
    <source>
        <dbReference type="Proteomes" id="UP001140293"/>
    </source>
</evidence>
<dbReference type="Gene3D" id="3.30.950.10">
    <property type="entry name" value="Methyltransferase, Cobalt-precorrin-4 Transmethylase, Domain 2"/>
    <property type="match status" value="1"/>
</dbReference>
<dbReference type="InterPro" id="IPR012409">
    <property type="entry name" value="Sirohaem_synth"/>
</dbReference>
<dbReference type="AlphaFoldDB" id="A0A9X3BZK8"/>
<dbReference type="GO" id="GO:0009236">
    <property type="term" value="P:cobalamin biosynthetic process"/>
    <property type="evidence" value="ECO:0007669"/>
    <property type="project" value="InterPro"/>
</dbReference>
<dbReference type="InterPro" id="IPR014776">
    <property type="entry name" value="4pyrrole_Mease_sub2"/>
</dbReference>
<gene>
    <name evidence="8" type="primary">cobA</name>
    <name evidence="8" type="ORF">H7I41_23795</name>
</gene>
<keyword evidence="2 8" id="KW-0489">Methyltransferase</keyword>
<feature type="active site" description="Proton donor" evidence="6">
    <location>
        <position position="214"/>
    </location>
</feature>
<dbReference type="GO" id="GO:0019354">
    <property type="term" value="P:siroheme biosynthetic process"/>
    <property type="evidence" value="ECO:0007669"/>
    <property type="project" value="InterPro"/>
</dbReference>
<evidence type="ECO:0000259" key="7">
    <source>
        <dbReference type="Pfam" id="PF00590"/>
    </source>
</evidence>
<dbReference type="InterPro" id="IPR036291">
    <property type="entry name" value="NAD(P)-bd_dom_sf"/>
</dbReference>
<dbReference type="InterPro" id="IPR000878">
    <property type="entry name" value="4pyrrol_Mease"/>
</dbReference>
<comment type="caution">
    <text evidence="8">The sequence shown here is derived from an EMBL/GenBank/DDBJ whole genome shotgun (WGS) entry which is preliminary data.</text>
</comment>
<dbReference type="PANTHER" id="PTHR45790:SF3">
    <property type="entry name" value="S-ADENOSYL-L-METHIONINE-DEPENDENT UROPORPHYRINOGEN III METHYLTRANSFERASE, CHLOROPLASTIC"/>
    <property type="match status" value="1"/>
</dbReference>
<dbReference type="PIRSF" id="PIRSF036426">
    <property type="entry name" value="Sirohaem_synth"/>
    <property type="match status" value="1"/>
</dbReference>
<dbReference type="Gene3D" id="3.40.1010.10">
    <property type="entry name" value="Cobalt-precorrin-4 Transmethylase, Domain 1"/>
    <property type="match status" value="1"/>
</dbReference>
<dbReference type="FunFam" id="3.30.950.10:FF:000001">
    <property type="entry name" value="Siroheme synthase"/>
    <property type="match status" value="1"/>
</dbReference>
<evidence type="ECO:0000256" key="4">
    <source>
        <dbReference type="ARBA" id="ARBA00022691"/>
    </source>
</evidence>